<dbReference type="SFLD" id="SFLDS00001">
    <property type="entry name" value="Enolase"/>
    <property type="match status" value="1"/>
</dbReference>
<evidence type="ECO:0000256" key="1">
    <source>
        <dbReference type="ARBA" id="ARBA00001946"/>
    </source>
</evidence>
<name>A0A9P9HJ19_FUSSL</name>
<dbReference type="Gene3D" id="3.30.390.10">
    <property type="entry name" value="Enolase-like, N-terminal domain"/>
    <property type="match status" value="1"/>
</dbReference>
<dbReference type="InterPro" id="IPR029017">
    <property type="entry name" value="Enolase-like_N"/>
</dbReference>
<dbReference type="SUPFAM" id="SSF51604">
    <property type="entry name" value="Enolase C-terminal domain-like"/>
    <property type="match status" value="1"/>
</dbReference>
<gene>
    <name evidence="6" type="ORF">B0J15DRAFT_583235</name>
</gene>
<evidence type="ECO:0000256" key="3">
    <source>
        <dbReference type="ARBA" id="ARBA00022723"/>
    </source>
</evidence>
<keyword evidence="3" id="KW-0479">Metal-binding</keyword>
<accession>A0A9P9HJ19</accession>
<evidence type="ECO:0000313" key="7">
    <source>
        <dbReference type="Proteomes" id="UP000736672"/>
    </source>
</evidence>
<dbReference type="GO" id="GO:0009063">
    <property type="term" value="P:amino acid catabolic process"/>
    <property type="evidence" value="ECO:0007669"/>
    <property type="project" value="InterPro"/>
</dbReference>
<dbReference type="InterPro" id="IPR029065">
    <property type="entry name" value="Enolase_C-like"/>
</dbReference>
<dbReference type="SMART" id="SM00922">
    <property type="entry name" value="MR_MLE"/>
    <property type="match status" value="1"/>
</dbReference>
<sequence>MHINEITVFTYDANYNYGTYTMSGGRSATGQRSLVVRLRTDDGLEGWAESAPLGGDYLPSFFNGELAALKELSPHVLGLDPRSPAAVGAVMDGILLSGTAAKAIIDIACWDILGKAVGLPTSVLLGGRLQKELRAFSVVSIGDPATGVEKARTELDKGAKAMQVKVGDDPLSDARRVVAIREALPDSVDIWADANGGWNLSQALTFARALPQGMTVAIEQPCATLTDSAEVGRRTGLPIALDESVVTMSDLVSAHALGITGVNIKSSRVGGFTKARTLRDAAVALNMMVTIDDTWGCALTTAQNLQLAASTPQKYMRAVDLFTEWTNPLIAEIPRLKGDGQISATELPGNGFGAVDVALLGEPLFQIKA</sequence>
<comment type="similarity">
    <text evidence="2">Belongs to the mandelate racemase/muconate lactonizing enzyme family.</text>
</comment>
<dbReference type="PROSITE" id="PS00909">
    <property type="entry name" value="MR_MLE_2"/>
    <property type="match status" value="1"/>
</dbReference>
<dbReference type="Pfam" id="PF02746">
    <property type="entry name" value="MR_MLE_N"/>
    <property type="match status" value="1"/>
</dbReference>
<dbReference type="EMBL" id="JAGTJS010000009">
    <property type="protein sequence ID" value="KAH7258514.1"/>
    <property type="molecule type" value="Genomic_DNA"/>
</dbReference>
<keyword evidence="4" id="KW-0413">Isomerase</keyword>
<dbReference type="InterPro" id="IPR013341">
    <property type="entry name" value="Mandelate_racemase_N_dom"/>
</dbReference>
<dbReference type="Gene3D" id="3.20.20.120">
    <property type="entry name" value="Enolase-like C-terminal domain"/>
    <property type="match status" value="1"/>
</dbReference>
<dbReference type="SUPFAM" id="SSF54826">
    <property type="entry name" value="Enolase N-terminal domain-like"/>
    <property type="match status" value="1"/>
</dbReference>
<dbReference type="AlphaFoldDB" id="A0A9P9HJ19"/>
<dbReference type="PANTHER" id="PTHR48073">
    <property type="entry name" value="O-SUCCINYLBENZOATE SYNTHASE-RELATED"/>
    <property type="match status" value="1"/>
</dbReference>
<evidence type="ECO:0000256" key="2">
    <source>
        <dbReference type="ARBA" id="ARBA00008031"/>
    </source>
</evidence>
<organism evidence="6 7">
    <name type="scientific">Fusarium solani</name>
    <name type="common">Filamentous fungus</name>
    <dbReference type="NCBI Taxonomy" id="169388"/>
    <lineage>
        <taxon>Eukaryota</taxon>
        <taxon>Fungi</taxon>
        <taxon>Dikarya</taxon>
        <taxon>Ascomycota</taxon>
        <taxon>Pezizomycotina</taxon>
        <taxon>Sordariomycetes</taxon>
        <taxon>Hypocreomycetidae</taxon>
        <taxon>Hypocreales</taxon>
        <taxon>Nectriaceae</taxon>
        <taxon>Fusarium</taxon>
        <taxon>Fusarium solani species complex</taxon>
    </lineage>
</organism>
<comment type="caution">
    <text evidence="6">The sequence shown here is derived from an EMBL/GenBank/DDBJ whole genome shotgun (WGS) entry which is preliminary data.</text>
</comment>
<feature type="domain" description="Mandelate racemase/muconate lactonizing enzyme C-terminal" evidence="5">
    <location>
        <begin position="144"/>
        <end position="238"/>
    </location>
</feature>
<dbReference type="OrthoDB" id="2943660at2759"/>
<comment type="cofactor">
    <cofactor evidence="1">
        <name>Mg(2+)</name>
        <dbReference type="ChEBI" id="CHEBI:18420"/>
    </cofactor>
</comment>
<dbReference type="PANTHER" id="PTHR48073:SF2">
    <property type="entry name" value="O-SUCCINYLBENZOATE SYNTHASE"/>
    <property type="match status" value="1"/>
</dbReference>
<evidence type="ECO:0000313" key="6">
    <source>
        <dbReference type="EMBL" id="KAH7258514.1"/>
    </source>
</evidence>
<dbReference type="Pfam" id="PF13378">
    <property type="entry name" value="MR_MLE_C"/>
    <property type="match status" value="1"/>
</dbReference>
<dbReference type="Proteomes" id="UP000736672">
    <property type="component" value="Unassembled WGS sequence"/>
</dbReference>
<dbReference type="InterPro" id="IPR018110">
    <property type="entry name" value="Mandel_Rmase/mucon_lact_enz_CS"/>
</dbReference>
<dbReference type="GO" id="GO:0016854">
    <property type="term" value="F:racemase and epimerase activity"/>
    <property type="evidence" value="ECO:0007669"/>
    <property type="project" value="UniProtKB-ARBA"/>
</dbReference>
<dbReference type="InterPro" id="IPR013342">
    <property type="entry name" value="Mandelate_racemase_C"/>
</dbReference>
<dbReference type="GO" id="GO:0046872">
    <property type="term" value="F:metal ion binding"/>
    <property type="evidence" value="ECO:0007669"/>
    <property type="project" value="UniProtKB-KW"/>
</dbReference>
<proteinExistence type="inferred from homology"/>
<protein>
    <submittedName>
        <fullName evidence="6">Enolase C-terminal domain-like protein</fullName>
    </submittedName>
</protein>
<reference evidence="6" key="1">
    <citation type="journal article" date="2021" name="Nat. Commun.">
        <title>Genetic determinants of endophytism in the Arabidopsis root mycobiome.</title>
        <authorList>
            <person name="Mesny F."/>
            <person name="Miyauchi S."/>
            <person name="Thiergart T."/>
            <person name="Pickel B."/>
            <person name="Atanasova L."/>
            <person name="Karlsson M."/>
            <person name="Huettel B."/>
            <person name="Barry K.W."/>
            <person name="Haridas S."/>
            <person name="Chen C."/>
            <person name="Bauer D."/>
            <person name="Andreopoulos W."/>
            <person name="Pangilinan J."/>
            <person name="LaButti K."/>
            <person name="Riley R."/>
            <person name="Lipzen A."/>
            <person name="Clum A."/>
            <person name="Drula E."/>
            <person name="Henrissat B."/>
            <person name="Kohler A."/>
            <person name="Grigoriev I.V."/>
            <person name="Martin F.M."/>
            <person name="Hacquard S."/>
        </authorList>
    </citation>
    <scope>NUCLEOTIDE SEQUENCE</scope>
    <source>
        <strain evidence="6">FSSC 5 MPI-SDFR-AT-0091</strain>
    </source>
</reference>
<evidence type="ECO:0000259" key="5">
    <source>
        <dbReference type="SMART" id="SM00922"/>
    </source>
</evidence>
<keyword evidence="7" id="KW-1185">Reference proteome</keyword>
<evidence type="ECO:0000256" key="4">
    <source>
        <dbReference type="ARBA" id="ARBA00023235"/>
    </source>
</evidence>
<dbReference type="SFLD" id="SFLDG00180">
    <property type="entry name" value="muconate_cycloisomerase"/>
    <property type="match status" value="1"/>
</dbReference>
<dbReference type="InterPro" id="IPR036849">
    <property type="entry name" value="Enolase-like_C_sf"/>
</dbReference>